<dbReference type="GO" id="GO:0016020">
    <property type="term" value="C:membrane"/>
    <property type="evidence" value="ECO:0007669"/>
    <property type="project" value="InterPro"/>
</dbReference>
<dbReference type="Pfam" id="PF13609">
    <property type="entry name" value="Porin_4"/>
    <property type="match status" value="1"/>
</dbReference>
<feature type="chain" id="PRO_5020253215" evidence="1">
    <location>
        <begin position="21"/>
        <end position="334"/>
    </location>
</feature>
<dbReference type="RefSeq" id="WP_132693261.1">
    <property type="nucleotide sequence ID" value="NZ_SLVM01000002.1"/>
</dbReference>
<dbReference type="Proteomes" id="UP000295277">
    <property type="component" value="Unassembled WGS sequence"/>
</dbReference>
<proteinExistence type="predicted"/>
<evidence type="ECO:0000313" key="4">
    <source>
        <dbReference type="Proteomes" id="UP000295277"/>
    </source>
</evidence>
<feature type="domain" description="Porin" evidence="2">
    <location>
        <begin position="7"/>
        <end position="313"/>
    </location>
</feature>
<keyword evidence="1" id="KW-0732">Signal</keyword>
<dbReference type="GO" id="GO:0015288">
    <property type="term" value="F:porin activity"/>
    <property type="evidence" value="ECO:0007669"/>
    <property type="project" value="InterPro"/>
</dbReference>
<dbReference type="EMBL" id="SLVM01000002">
    <property type="protein sequence ID" value="TCM87485.1"/>
    <property type="molecule type" value="Genomic_DNA"/>
</dbReference>
<dbReference type="SUPFAM" id="SSF56935">
    <property type="entry name" value="Porins"/>
    <property type="match status" value="1"/>
</dbReference>
<keyword evidence="4" id="KW-1185">Reference proteome</keyword>
<dbReference type="OrthoDB" id="7326315at2"/>
<dbReference type="AlphaFoldDB" id="A0A4R1Z1K0"/>
<dbReference type="Gene3D" id="2.40.160.10">
    <property type="entry name" value="Porin"/>
    <property type="match status" value="1"/>
</dbReference>
<dbReference type="InterPro" id="IPR023614">
    <property type="entry name" value="Porin_dom_sf"/>
</dbReference>
<organism evidence="3 4">
    <name type="scientific">Rhodovulum steppense</name>
    <dbReference type="NCBI Taxonomy" id="540251"/>
    <lineage>
        <taxon>Bacteria</taxon>
        <taxon>Pseudomonadati</taxon>
        <taxon>Pseudomonadota</taxon>
        <taxon>Alphaproteobacteria</taxon>
        <taxon>Rhodobacterales</taxon>
        <taxon>Paracoccaceae</taxon>
        <taxon>Rhodovulum</taxon>
    </lineage>
</organism>
<protein>
    <submittedName>
        <fullName evidence="3">Outer membrane protein OmpU</fullName>
    </submittedName>
</protein>
<name>A0A4R1Z1K0_9RHOB</name>
<gene>
    <name evidence="3" type="ORF">EV216_10238</name>
</gene>
<sequence length="334" mass="34634">MKKVLFATTALVASAGFAAAEITFSGYGEMGVVGGGDNSTGFSGGETQFHNDLMLKFSATTETDMGITVGVSTEIQKAEGEANGNFAADNTAMFISGAFGTLTMGEIDGAMDFRLTENIGNPGTIGDDETIHAGYLGGYGDGAYDNQILRYDYNFGDFGFSASMELDDTGALDDGYALGVSYKTSMTGVDIGLGLAYQTFEQDGTYLPGNIGNFTVATPFAAGDVDVWGVSATADFQNGFVAGLAYSDWNFPGAVDADHIGLSMGYSINAWSFGVNWGQFDVDTVGKIKGYGLAVAYDLGGGASVHLGYGDSDGPTGVIADDVETWSFGVAMSF</sequence>
<reference evidence="3 4" key="1">
    <citation type="submission" date="2019-03" db="EMBL/GenBank/DDBJ databases">
        <title>Genomic Encyclopedia of Type Strains, Phase IV (KMG-IV): sequencing the most valuable type-strain genomes for metagenomic binning, comparative biology and taxonomic classification.</title>
        <authorList>
            <person name="Goeker M."/>
        </authorList>
    </citation>
    <scope>NUCLEOTIDE SEQUENCE [LARGE SCALE GENOMIC DNA]</scope>
    <source>
        <strain evidence="3 4">DSM 21153</strain>
    </source>
</reference>
<evidence type="ECO:0000313" key="3">
    <source>
        <dbReference type="EMBL" id="TCM87485.1"/>
    </source>
</evidence>
<dbReference type="InterPro" id="IPR033900">
    <property type="entry name" value="Gram_neg_porin_domain"/>
</dbReference>
<comment type="caution">
    <text evidence="3">The sequence shown here is derived from an EMBL/GenBank/DDBJ whole genome shotgun (WGS) entry which is preliminary data.</text>
</comment>
<evidence type="ECO:0000259" key="2">
    <source>
        <dbReference type="Pfam" id="PF13609"/>
    </source>
</evidence>
<evidence type="ECO:0000256" key="1">
    <source>
        <dbReference type="SAM" id="SignalP"/>
    </source>
</evidence>
<feature type="signal peptide" evidence="1">
    <location>
        <begin position="1"/>
        <end position="20"/>
    </location>
</feature>
<accession>A0A4R1Z1K0</accession>